<sequence>MPTQRECTLDVILAKILVLQEQQRSAHENLGAFQEELARQSEVLRVRNHNTVTVEVIVGKHENKTQEHLDVELAVHDMSEDANGSIKVEEEQKPKSESNPSPVSHTSAMMRDNVEIEDEFNKGNGDSQDLTNDFKGYNVWIVAPVDAYVEIGARGSAPAVVSLYDWCGTEDSSGSTRPLCKSLLTSIKKTFCSSPSSNEYQYHNVNFTNRFVSYCLDL</sequence>
<feature type="non-terminal residue" evidence="2">
    <location>
        <position position="218"/>
    </location>
</feature>
<keyword evidence="3" id="KW-1185">Reference proteome</keyword>
<feature type="compositionally biased region" description="Polar residues" evidence="1">
    <location>
        <begin position="97"/>
        <end position="107"/>
    </location>
</feature>
<organism evidence="2 3">
    <name type="scientific">Iphiclides podalirius</name>
    <name type="common">scarce swallowtail</name>
    <dbReference type="NCBI Taxonomy" id="110791"/>
    <lineage>
        <taxon>Eukaryota</taxon>
        <taxon>Metazoa</taxon>
        <taxon>Ecdysozoa</taxon>
        <taxon>Arthropoda</taxon>
        <taxon>Hexapoda</taxon>
        <taxon>Insecta</taxon>
        <taxon>Pterygota</taxon>
        <taxon>Neoptera</taxon>
        <taxon>Endopterygota</taxon>
        <taxon>Lepidoptera</taxon>
        <taxon>Glossata</taxon>
        <taxon>Ditrysia</taxon>
        <taxon>Papilionoidea</taxon>
        <taxon>Papilionidae</taxon>
        <taxon>Papilioninae</taxon>
        <taxon>Iphiclides</taxon>
    </lineage>
</organism>
<dbReference type="Proteomes" id="UP000837857">
    <property type="component" value="Chromosome 9"/>
</dbReference>
<reference evidence="2" key="1">
    <citation type="submission" date="2022-03" db="EMBL/GenBank/DDBJ databases">
        <authorList>
            <person name="Martin H S."/>
        </authorList>
    </citation>
    <scope>NUCLEOTIDE SEQUENCE</scope>
</reference>
<accession>A0ABN8J8I9</accession>
<proteinExistence type="predicted"/>
<dbReference type="EMBL" id="OW152821">
    <property type="protein sequence ID" value="CAH2076553.1"/>
    <property type="molecule type" value="Genomic_DNA"/>
</dbReference>
<protein>
    <submittedName>
        <fullName evidence="2">Uncharacterized protein</fullName>
    </submittedName>
</protein>
<evidence type="ECO:0000313" key="2">
    <source>
        <dbReference type="EMBL" id="CAH2076553.1"/>
    </source>
</evidence>
<feature type="region of interest" description="Disordered" evidence="1">
    <location>
        <begin position="82"/>
        <end position="108"/>
    </location>
</feature>
<evidence type="ECO:0000313" key="3">
    <source>
        <dbReference type="Proteomes" id="UP000837857"/>
    </source>
</evidence>
<name>A0ABN8J8I9_9NEOP</name>
<feature type="compositionally biased region" description="Basic and acidic residues" evidence="1">
    <location>
        <begin position="87"/>
        <end position="96"/>
    </location>
</feature>
<evidence type="ECO:0000256" key="1">
    <source>
        <dbReference type="SAM" id="MobiDB-lite"/>
    </source>
</evidence>
<gene>
    <name evidence="2" type="ORF">IPOD504_LOCUS17313</name>
</gene>